<organism evidence="2 3">
    <name type="scientific">Thermosipho japonicus</name>
    <dbReference type="NCBI Taxonomy" id="90323"/>
    <lineage>
        <taxon>Bacteria</taxon>
        <taxon>Thermotogati</taxon>
        <taxon>Thermotogota</taxon>
        <taxon>Thermotogae</taxon>
        <taxon>Thermotogales</taxon>
        <taxon>Fervidobacteriaceae</taxon>
        <taxon>Thermosipho</taxon>
    </lineage>
</organism>
<dbReference type="RefSeq" id="WP_246348233.1">
    <property type="nucleotide sequence ID" value="NZ_JACHEX010000004.1"/>
</dbReference>
<comment type="caution">
    <text evidence="2">The sequence shown here is derived from an EMBL/GenBank/DDBJ whole genome shotgun (WGS) entry which is preliminary data.</text>
</comment>
<keyword evidence="2" id="KW-0418">Kinase</keyword>
<evidence type="ECO:0000256" key="1">
    <source>
        <dbReference type="SAM" id="Phobius"/>
    </source>
</evidence>
<accession>A0A841GHC6</accession>
<keyword evidence="1" id="KW-0472">Membrane</keyword>
<dbReference type="Gene3D" id="6.10.340.10">
    <property type="match status" value="1"/>
</dbReference>
<keyword evidence="1" id="KW-0812">Transmembrane</keyword>
<sequence>MKDKYYLLRILFSYVLYYLLMFFVAILISYFLSKKLSKNIGYYLNKISSTLSKFSEKHFEAVELEEGMEEEIKVFVNTFNSVSNKLKYTL</sequence>
<reference evidence="2 3" key="1">
    <citation type="submission" date="2020-08" db="EMBL/GenBank/DDBJ databases">
        <title>Genomic Encyclopedia of Type Strains, Phase IV (KMG-IV): sequencing the most valuable type-strain genomes for metagenomic binning, comparative biology and taxonomic classification.</title>
        <authorList>
            <person name="Goeker M."/>
        </authorList>
    </citation>
    <scope>NUCLEOTIDE SEQUENCE [LARGE SCALE GENOMIC DNA]</scope>
    <source>
        <strain evidence="2 3">DSM 13481</strain>
    </source>
</reference>
<keyword evidence="2" id="KW-0808">Transferase</keyword>
<protein>
    <submittedName>
        <fullName evidence="2">Nitrate/nitrite-specific signal transduction histidine kinase</fullName>
    </submittedName>
</protein>
<evidence type="ECO:0000313" key="3">
    <source>
        <dbReference type="Proteomes" id="UP000555828"/>
    </source>
</evidence>
<proteinExistence type="predicted"/>
<gene>
    <name evidence="2" type="ORF">HNP65_001485</name>
</gene>
<keyword evidence="1" id="KW-1133">Transmembrane helix</keyword>
<dbReference type="Proteomes" id="UP000555828">
    <property type="component" value="Unassembled WGS sequence"/>
</dbReference>
<name>A0A841GHC6_9BACT</name>
<dbReference type="AlphaFoldDB" id="A0A841GHC6"/>
<evidence type="ECO:0000313" key="2">
    <source>
        <dbReference type="EMBL" id="MBB6063022.1"/>
    </source>
</evidence>
<dbReference type="GO" id="GO:0016301">
    <property type="term" value="F:kinase activity"/>
    <property type="evidence" value="ECO:0007669"/>
    <property type="project" value="UniProtKB-KW"/>
</dbReference>
<keyword evidence="3" id="KW-1185">Reference proteome</keyword>
<dbReference type="EMBL" id="JACHEX010000004">
    <property type="protein sequence ID" value="MBB6063022.1"/>
    <property type="molecule type" value="Genomic_DNA"/>
</dbReference>
<feature type="transmembrane region" description="Helical" evidence="1">
    <location>
        <begin position="6"/>
        <end position="32"/>
    </location>
</feature>